<dbReference type="EMBL" id="DAAFPI010000013">
    <property type="protein sequence ID" value="HAB1021732.1"/>
    <property type="molecule type" value="Genomic_DNA"/>
</dbReference>
<dbReference type="EMBL" id="DAARAJ010000002">
    <property type="protein sequence ID" value="HAE1638989.1"/>
    <property type="molecule type" value="Genomic_DNA"/>
</dbReference>
<proteinExistence type="predicted"/>
<dbReference type="EMBL" id="DAAWBV010000020">
    <property type="protein sequence ID" value="HAF7240026.1"/>
    <property type="molecule type" value="Genomic_DNA"/>
</dbReference>
<gene>
    <name evidence="3" type="ORF">BH418_14750</name>
    <name evidence="14" type="ORF">C4792_06175</name>
    <name evidence="1" type="ORF">DKS77_22450</name>
    <name evidence="2" type="ORF">EEQ47_15530</name>
    <name evidence="8" type="ORF">G1157_04790</name>
    <name evidence="9" type="ORF">G2960_18575</name>
    <name evidence="10" type="ORF">G2970_05035</name>
    <name evidence="11" type="ORF">G4K93_001030</name>
    <name evidence="13" type="ORF">G9336_003823</name>
    <name evidence="12" type="ORF">G9X09_002599</name>
    <name evidence="6" type="ORF">GB193_22540</name>
    <name evidence="5" type="ORF">GB481_04935</name>
    <name evidence="7" type="ORF">GBR77_19190</name>
    <name evidence="4" type="ORF">GBX75_15155</name>
</gene>
<reference evidence="14 15" key="2">
    <citation type="submission" date="2018-04" db="EMBL/GenBank/DDBJ databases">
        <title>Serotype diversity and antimicrobial resistance among Salmonella enterica isolated from patients at an equine referral hospital.</title>
        <authorList>
            <person name="Leon I.M."/>
            <person name="Lawhon S.D."/>
            <person name="Norman K.N."/>
            <person name="Threadgill D.S."/>
            <person name="Ohta N."/>
            <person name="Vinasco J."/>
            <person name="Scott H.M."/>
        </authorList>
    </citation>
    <scope>NUCLEOTIDE SEQUENCE [LARGE SCALE GENOMIC DNA]</scope>
    <source>
        <strain evidence="14 15">167</strain>
    </source>
</reference>
<evidence type="ECO:0000313" key="14">
    <source>
        <dbReference type="EMBL" id="PVL97419.1"/>
    </source>
</evidence>
<evidence type="ECO:0000313" key="10">
    <source>
        <dbReference type="EMBL" id="HAE1638989.1"/>
    </source>
</evidence>
<evidence type="ECO:0000313" key="6">
    <source>
        <dbReference type="EMBL" id="HAB5385910.1"/>
    </source>
</evidence>
<evidence type="ECO:0000313" key="1">
    <source>
        <dbReference type="EMBL" id="EBQ8903507.1"/>
    </source>
</evidence>
<reference evidence="1" key="3">
    <citation type="submission" date="2018-05" db="EMBL/GenBank/DDBJ databases">
        <authorList>
            <person name="Ashton P.M."/>
            <person name="Dallman T."/>
            <person name="Nair S."/>
            <person name="De Pinna E."/>
            <person name="Peters T."/>
            <person name="Grant K."/>
        </authorList>
    </citation>
    <scope>NUCLEOTIDE SEQUENCE</scope>
    <source>
        <strain evidence="1">208936</strain>
    </source>
</reference>
<dbReference type="EMBL" id="QDOG01000002">
    <property type="protein sequence ID" value="PVL97419.1"/>
    <property type="molecule type" value="Genomic_DNA"/>
</dbReference>
<evidence type="ECO:0000313" key="11">
    <source>
        <dbReference type="EMBL" id="HAE6727271.1"/>
    </source>
</evidence>
<sequence length="369" mass="42835">MLSYSNVLCRIPTEKDGTMSLSYVEFGKVDLSDVFFDSLKNDYPAFENWFLKKRNEKAYVSYDDYGKIDGFLYLKIENEELNDMTPSFPMKKRLKCGTFKIDARGTKMGERFVRKIFDFAMPHDIQEVYVTIFDKHQGLIGLLERYGFKLCSRKNLETENGCEGVYFKNFNWKSSSASAYDNYPMIKMNERNFLLAIKPEFHSKLFPESILRNENDSILEDVTYTNSIHKIYIGAMKGMEFLQPGDNILIYRTSDGLGPAKYRSVATSVCTLQEYKNIREFPSYNEFKSYCGGASIFSDEELQAYYRKGYPPHVIKLTYNFPLRKRIIRDELLNVLGYTPSYSGFFTLSDVHFKAVLSAGKVNENFIVD</sequence>
<dbReference type="EMBL" id="DAASRO010000002">
    <property type="protein sequence ID" value="HAE6727271.1"/>
    <property type="molecule type" value="Genomic_DNA"/>
</dbReference>
<dbReference type="EMBL" id="AALSOQ010000016">
    <property type="protein sequence ID" value="EDC9467960.1"/>
    <property type="molecule type" value="Genomic_DNA"/>
</dbReference>
<name>A0A2T9I9M4_SALET</name>
<dbReference type="InterPro" id="IPR016181">
    <property type="entry name" value="Acyl_CoA_acyltransferase"/>
</dbReference>
<evidence type="ECO:0000313" key="2">
    <source>
        <dbReference type="EMBL" id="EBZ7018634.1"/>
    </source>
</evidence>
<dbReference type="EMBL" id="DAAPXI010000002">
    <property type="protein sequence ID" value="HAD8173716.1"/>
    <property type="molecule type" value="Genomic_DNA"/>
</dbReference>
<evidence type="ECO:0000313" key="8">
    <source>
        <dbReference type="EMBL" id="HAD8173716.1"/>
    </source>
</evidence>
<reference evidence="2" key="6">
    <citation type="submission" date="2018-11" db="EMBL/GenBank/DDBJ databases">
        <authorList>
            <consortium name="NARMS: The National Antimicrobial Resistance Monitoring System"/>
        </authorList>
    </citation>
    <scope>NUCLEOTIDE SEQUENCE</scope>
    <source>
        <strain evidence="2">FSIS11815297</strain>
    </source>
</reference>
<reference evidence="11" key="4">
    <citation type="submission" date="2018-07" db="EMBL/GenBank/DDBJ databases">
        <authorList>
            <consortium name="NCBI Pathogen Detection Project"/>
        </authorList>
    </citation>
    <scope>NUCLEOTIDE SEQUENCE</scope>
    <source>
        <strain evidence="11">13-0431</strain>
        <strain evidence="13">13-2460</strain>
        <strain evidence="8">CE06.035</strain>
        <strain evidence="12">Salm201708953</strain>
        <strain evidence="4">Salmonella enterica</strain>
    </source>
</reference>
<dbReference type="Gene3D" id="3.40.630.30">
    <property type="match status" value="1"/>
</dbReference>
<evidence type="ECO:0000313" key="9">
    <source>
        <dbReference type="EMBL" id="HAE1605717.1"/>
    </source>
</evidence>
<evidence type="ECO:0000313" key="15">
    <source>
        <dbReference type="Proteomes" id="UP000245147"/>
    </source>
</evidence>
<dbReference type="EMBL" id="DAAHBC010000164">
    <property type="protein sequence ID" value="HAB5385910.1"/>
    <property type="molecule type" value="Genomic_DNA"/>
</dbReference>
<reference evidence="3" key="5">
    <citation type="submission" date="2018-07" db="EMBL/GenBank/DDBJ databases">
        <authorList>
            <consortium name="GenomeTrakr network: Whole genome sequencing for foodborne pathogen traceback"/>
        </authorList>
    </citation>
    <scope>NUCLEOTIDE SEQUENCE</scope>
    <source>
        <strain evidence="3">ADRDL-16-8871</strain>
    </source>
</reference>
<dbReference type="AlphaFoldDB" id="A0A2T9I9M4"/>
<dbReference type="EMBL" id="DAAGOV010000002">
    <property type="protein sequence ID" value="HAB3944843.1"/>
    <property type="molecule type" value="Genomic_DNA"/>
</dbReference>
<dbReference type="EMBL" id="AAGQKS010000051">
    <property type="protein sequence ID" value="EBQ8903507.1"/>
    <property type="molecule type" value="Genomic_DNA"/>
</dbReference>
<reference evidence="4" key="1">
    <citation type="journal article" date="2018" name="Genome Biol.">
        <title>SKESA: strategic k-mer extension for scrupulous assemblies.</title>
        <authorList>
            <person name="Souvorov A."/>
            <person name="Agarwala R."/>
            <person name="Lipman D.J."/>
        </authorList>
    </citation>
    <scope>NUCLEOTIDE SEQUENCE</scope>
    <source>
        <strain evidence="11">13-0431</strain>
        <strain evidence="13">13-2460</strain>
        <strain evidence="8">CE06.035</strain>
        <strain evidence="12">Salm201708953</strain>
        <strain evidence="4">Salmonella enterica</strain>
    </source>
</reference>
<evidence type="ECO:0000313" key="12">
    <source>
        <dbReference type="EMBL" id="HAF7240026.1"/>
    </source>
</evidence>
<comment type="caution">
    <text evidence="14">The sequence shown here is derived from an EMBL/GenBank/DDBJ whole genome shotgun (WGS) entry which is preliminary data.</text>
</comment>
<evidence type="ECO:0000313" key="4">
    <source>
        <dbReference type="EMBL" id="HAB1021732.1"/>
    </source>
</evidence>
<evidence type="ECO:0000313" key="5">
    <source>
        <dbReference type="EMBL" id="HAB3944843.1"/>
    </source>
</evidence>
<dbReference type="EMBL" id="DAAWFY010000014">
    <property type="protein sequence ID" value="HAF7734301.1"/>
    <property type="molecule type" value="Genomic_DNA"/>
</dbReference>
<organism evidence="14 15">
    <name type="scientific">Salmonella enterica subsp. enterica serovar Agona</name>
    <dbReference type="NCBI Taxonomy" id="58095"/>
    <lineage>
        <taxon>Bacteria</taxon>
        <taxon>Pseudomonadati</taxon>
        <taxon>Pseudomonadota</taxon>
        <taxon>Gammaproteobacteria</taxon>
        <taxon>Enterobacterales</taxon>
        <taxon>Enterobacteriaceae</taxon>
        <taxon>Salmonella</taxon>
    </lineage>
</organism>
<evidence type="ECO:0000313" key="13">
    <source>
        <dbReference type="EMBL" id="HAF7734301.1"/>
    </source>
</evidence>
<dbReference type="Proteomes" id="UP000245147">
    <property type="component" value="Unassembled WGS sequence"/>
</dbReference>
<accession>A0A2T9I9M4</accession>
<dbReference type="SUPFAM" id="SSF55729">
    <property type="entry name" value="Acyl-CoA N-acyltransferases (Nat)"/>
    <property type="match status" value="1"/>
</dbReference>
<dbReference type="EMBL" id="AAHRZG010000016">
    <property type="protein sequence ID" value="EBZ7018634.1"/>
    <property type="molecule type" value="Genomic_DNA"/>
</dbReference>
<protein>
    <submittedName>
        <fullName evidence="14">Uncharacterized protein</fullName>
    </submittedName>
</protein>
<dbReference type="EMBL" id="DAARAH010000033">
    <property type="protein sequence ID" value="HAE1605717.1"/>
    <property type="molecule type" value="Genomic_DNA"/>
</dbReference>
<evidence type="ECO:0000313" key="7">
    <source>
        <dbReference type="EMBL" id="HAB5525789.1"/>
    </source>
</evidence>
<evidence type="ECO:0000313" key="3">
    <source>
        <dbReference type="EMBL" id="EDC9467960.1"/>
    </source>
</evidence>
<dbReference type="EMBL" id="DAAHCK010000012">
    <property type="protein sequence ID" value="HAB5525789.1"/>
    <property type="molecule type" value="Genomic_DNA"/>
</dbReference>